<evidence type="ECO:0000313" key="2">
    <source>
        <dbReference type="Proteomes" id="UP000053732"/>
    </source>
</evidence>
<reference evidence="1 2" key="1">
    <citation type="journal article" date="2014" name="Nat. Commun.">
        <title>Multiple recent horizontal transfers of a large genomic region in cheese making fungi.</title>
        <authorList>
            <person name="Cheeseman K."/>
            <person name="Ropars J."/>
            <person name="Renault P."/>
            <person name="Dupont J."/>
            <person name="Gouzy J."/>
            <person name="Branca A."/>
            <person name="Abraham A.L."/>
            <person name="Ceppi M."/>
            <person name="Conseiller E."/>
            <person name="Debuchy R."/>
            <person name="Malagnac F."/>
            <person name="Goarin A."/>
            <person name="Silar P."/>
            <person name="Lacoste S."/>
            <person name="Sallet E."/>
            <person name="Bensimon A."/>
            <person name="Giraud T."/>
            <person name="Brygoo Y."/>
        </authorList>
    </citation>
    <scope>NUCLEOTIDE SEQUENCE [LARGE SCALE GENOMIC DNA]</scope>
    <source>
        <strain evidence="2">FM 013</strain>
    </source>
</reference>
<protein>
    <submittedName>
        <fullName evidence="1">Str. FM013</fullName>
    </submittedName>
</protein>
<accession>A0A0G4PVV2</accession>
<organism evidence="1 2">
    <name type="scientific">Penicillium camemberti (strain FM 013)</name>
    <dbReference type="NCBI Taxonomy" id="1429867"/>
    <lineage>
        <taxon>Eukaryota</taxon>
        <taxon>Fungi</taxon>
        <taxon>Dikarya</taxon>
        <taxon>Ascomycota</taxon>
        <taxon>Pezizomycotina</taxon>
        <taxon>Eurotiomycetes</taxon>
        <taxon>Eurotiomycetidae</taxon>
        <taxon>Eurotiales</taxon>
        <taxon>Aspergillaceae</taxon>
        <taxon>Penicillium</taxon>
    </lineage>
</organism>
<dbReference type="EMBL" id="HG793189">
    <property type="protein sequence ID" value="CRL30631.1"/>
    <property type="molecule type" value="Genomic_DNA"/>
</dbReference>
<name>A0A0G4PVV2_PENC3</name>
<sequence length="44" mass="4877">MTIFYACRQQLPFSPCAGDGRVALVGQILRAYPRPPHSKQLTTS</sequence>
<keyword evidence="2" id="KW-1185">Reference proteome</keyword>
<gene>
    <name evidence="1" type="ORF">PCAMFM013_S056g000004</name>
</gene>
<dbReference type="Proteomes" id="UP000053732">
    <property type="component" value="Unassembled WGS sequence"/>
</dbReference>
<evidence type="ECO:0000313" key="1">
    <source>
        <dbReference type="EMBL" id="CRL30631.1"/>
    </source>
</evidence>
<dbReference type="AlphaFoldDB" id="A0A0G4PVV2"/>
<proteinExistence type="predicted"/>